<evidence type="ECO:0000313" key="3">
    <source>
        <dbReference type="Proteomes" id="UP000507470"/>
    </source>
</evidence>
<evidence type="ECO:0000313" key="2">
    <source>
        <dbReference type="EMBL" id="CAC5374449.1"/>
    </source>
</evidence>
<organism evidence="2 3">
    <name type="scientific">Mytilus coruscus</name>
    <name type="common">Sea mussel</name>
    <dbReference type="NCBI Taxonomy" id="42192"/>
    <lineage>
        <taxon>Eukaryota</taxon>
        <taxon>Metazoa</taxon>
        <taxon>Spiralia</taxon>
        <taxon>Lophotrochozoa</taxon>
        <taxon>Mollusca</taxon>
        <taxon>Bivalvia</taxon>
        <taxon>Autobranchia</taxon>
        <taxon>Pteriomorphia</taxon>
        <taxon>Mytilida</taxon>
        <taxon>Mytiloidea</taxon>
        <taxon>Mytilidae</taxon>
        <taxon>Mytilinae</taxon>
        <taxon>Mytilus</taxon>
    </lineage>
</organism>
<name>A0A6J8AV42_MYTCO</name>
<evidence type="ECO:0000256" key="1">
    <source>
        <dbReference type="SAM" id="MobiDB-lite"/>
    </source>
</evidence>
<feature type="compositionally biased region" description="Polar residues" evidence="1">
    <location>
        <begin position="61"/>
        <end position="72"/>
    </location>
</feature>
<feature type="region of interest" description="Disordered" evidence="1">
    <location>
        <begin position="109"/>
        <end position="130"/>
    </location>
</feature>
<dbReference type="EMBL" id="CACVKT020002009">
    <property type="protein sequence ID" value="CAC5374449.1"/>
    <property type="molecule type" value="Genomic_DNA"/>
</dbReference>
<protein>
    <submittedName>
        <fullName evidence="2">Uncharacterized protein</fullName>
    </submittedName>
</protein>
<proteinExistence type="predicted"/>
<feature type="region of interest" description="Disordered" evidence="1">
    <location>
        <begin position="53"/>
        <end position="72"/>
    </location>
</feature>
<reference evidence="2 3" key="1">
    <citation type="submission" date="2020-06" db="EMBL/GenBank/DDBJ databases">
        <authorList>
            <person name="Li R."/>
            <person name="Bekaert M."/>
        </authorList>
    </citation>
    <scope>NUCLEOTIDE SEQUENCE [LARGE SCALE GENOMIC DNA]</scope>
    <source>
        <strain evidence="3">wild</strain>
    </source>
</reference>
<sequence>MVKHHTKEIYKIKSGKVSETVGNYYYDINTRSVMNRSSDAMGMSEGRGMLRMSGIPESDSETTGSENNNSPTMKDMMDKFSSMEKSQTEIMANLASPIKLMTVTVSDIPELSDISDDDKESEEEQDDQDVGCSLEQMLDEVDEDFFLELEKEYEEDKKFGPEIDIAMAKLAETAIEKLLNDEKYQN</sequence>
<dbReference type="AlphaFoldDB" id="A0A6J8AV42"/>
<accession>A0A6J8AV42</accession>
<keyword evidence="3" id="KW-1185">Reference proteome</keyword>
<feature type="compositionally biased region" description="Acidic residues" evidence="1">
    <location>
        <begin position="113"/>
        <end position="129"/>
    </location>
</feature>
<gene>
    <name evidence="2" type="ORF">MCOR_11834</name>
</gene>
<dbReference type="Proteomes" id="UP000507470">
    <property type="component" value="Unassembled WGS sequence"/>
</dbReference>